<comment type="caution">
    <text evidence="2">The sequence shown here is derived from an EMBL/GenBank/DDBJ whole genome shotgun (WGS) entry which is preliminary data.</text>
</comment>
<gene>
    <name evidence="2" type="ORF">K3181_12620</name>
</gene>
<name>A0ABS7JXJ2_9SPHN</name>
<feature type="transmembrane region" description="Helical" evidence="1">
    <location>
        <begin position="34"/>
        <end position="52"/>
    </location>
</feature>
<sequence length="298" mass="33443">MASLFSRREGSAHAEIEERRSATHESFLSHRAYFWARVSGFLSLFVVLTYVLVDVEPRHNGGSWYGYTLGTVGAGLIVWLSWLGVRKRRPTPGSWSLKGWTSAHVYLGMSLVVIGTMHTGFQLGWNVHTLAWVLMMLVILSGAYGITVYATLPQALSENRREMTREQMIESLATIDRQLEAAAQPLARKDADMVIATLEQDVFAAGIIARFRGPGGRDATRRALDHISTDRAYDDDADDLAQQKVRALLGKRAAQIDQIRRQMQIKALLEVWLYIHVPLTIALLAALTAHVVSVFYYW</sequence>
<protein>
    <recommendedName>
        <fullName evidence="4">Iron reductase</fullName>
    </recommendedName>
</protein>
<keyword evidence="1" id="KW-0812">Transmembrane</keyword>
<organism evidence="2 3">
    <name type="scientific">Qipengyuania mesophila</name>
    <dbReference type="NCBI Taxonomy" id="2867246"/>
    <lineage>
        <taxon>Bacteria</taxon>
        <taxon>Pseudomonadati</taxon>
        <taxon>Pseudomonadota</taxon>
        <taxon>Alphaproteobacteria</taxon>
        <taxon>Sphingomonadales</taxon>
        <taxon>Erythrobacteraceae</taxon>
        <taxon>Qipengyuania</taxon>
    </lineage>
</organism>
<evidence type="ECO:0000256" key="1">
    <source>
        <dbReference type="SAM" id="Phobius"/>
    </source>
</evidence>
<keyword evidence="3" id="KW-1185">Reference proteome</keyword>
<reference evidence="2 3" key="1">
    <citation type="submission" date="2021-08" db="EMBL/GenBank/DDBJ databases">
        <title>Comparative Genomics Analysis of the Genus Qipengyuania Reveals Extensive Genetic Diversity and Metabolic Versatility, Including the Description of Fifteen Novel Species.</title>
        <authorList>
            <person name="Liu Y."/>
        </authorList>
    </citation>
    <scope>NUCLEOTIDE SEQUENCE [LARGE SCALE GENOMIC DNA]</scope>
    <source>
        <strain evidence="2 3">YG27</strain>
    </source>
</reference>
<feature type="transmembrane region" description="Helical" evidence="1">
    <location>
        <begin position="64"/>
        <end position="85"/>
    </location>
</feature>
<accession>A0ABS7JXJ2</accession>
<feature type="transmembrane region" description="Helical" evidence="1">
    <location>
        <begin position="271"/>
        <end position="297"/>
    </location>
</feature>
<evidence type="ECO:0000313" key="2">
    <source>
        <dbReference type="EMBL" id="MBX7502288.1"/>
    </source>
</evidence>
<proteinExistence type="predicted"/>
<evidence type="ECO:0008006" key="4">
    <source>
        <dbReference type="Google" id="ProtNLM"/>
    </source>
</evidence>
<keyword evidence="1" id="KW-1133">Transmembrane helix</keyword>
<dbReference type="RefSeq" id="WP_221603438.1">
    <property type="nucleotide sequence ID" value="NZ_JAIGNU010000002.1"/>
</dbReference>
<feature type="transmembrane region" description="Helical" evidence="1">
    <location>
        <begin position="131"/>
        <end position="152"/>
    </location>
</feature>
<dbReference type="Proteomes" id="UP000782554">
    <property type="component" value="Unassembled WGS sequence"/>
</dbReference>
<feature type="transmembrane region" description="Helical" evidence="1">
    <location>
        <begin position="105"/>
        <end position="125"/>
    </location>
</feature>
<dbReference type="EMBL" id="JAIGNU010000002">
    <property type="protein sequence ID" value="MBX7502288.1"/>
    <property type="molecule type" value="Genomic_DNA"/>
</dbReference>
<keyword evidence="1" id="KW-0472">Membrane</keyword>
<evidence type="ECO:0000313" key="3">
    <source>
        <dbReference type="Proteomes" id="UP000782554"/>
    </source>
</evidence>